<feature type="transmembrane region" description="Helical" evidence="12">
    <location>
        <begin position="504"/>
        <end position="521"/>
    </location>
</feature>
<evidence type="ECO:0000256" key="4">
    <source>
        <dbReference type="ARBA" id="ARBA00022475"/>
    </source>
</evidence>
<evidence type="ECO:0000313" key="14">
    <source>
        <dbReference type="EMBL" id="SYW80258.1"/>
    </source>
</evidence>
<proteinExistence type="inferred from homology"/>
<feature type="region of interest" description="Disordered" evidence="11">
    <location>
        <begin position="27"/>
        <end position="59"/>
    </location>
</feature>
<keyword evidence="8" id="KW-0325">Glycoprotein</keyword>
<dbReference type="FunFam" id="1.20.1720.10:FF:000013">
    <property type="entry name" value="Related to multidrug resistance proteins"/>
    <property type="match status" value="1"/>
</dbReference>
<keyword evidence="4" id="KW-1003">Cell membrane</keyword>
<feature type="transmembrane region" description="Helical" evidence="12">
    <location>
        <begin position="875"/>
        <end position="894"/>
    </location>
</feature>
<dbReference type="Gene3D" id="1.20.1720.10">
    <property type="entry name" value="Multidrug resistance protein D"/>
    <property type="match status" value="1"/>
</dbReference>
<dbReference type="PANTHER" id="PTHR23501">
    <property type="entry name" value="MAJOR FACILITATOR SUPERFAMILY"/>
    <property type="match status" value="1"/>
</dbReference>
<feature type="region of interest" description="Disordered" evidence="11">
    <location>
        <begin position="906"/>
        <end position="936"/>
    </location>
</feature>
<dbReference type="InterPro" id="IPR020846">
    <property type="entry name" value="MFS_dom"/>
</dbReference>
<evidence type="ECO:0000259" key="13">
    <source>
        <dbReference type="PROSITE" id="PS50850"/>
    </source>
</evidence>
<dbReference type="GO" id="GO:0005886">
    <property type="term" value="C:plasma membrane"/>
    <property type="evidence" value="ECO:0007669"/>
    <property type="project" value="UniProtKB-SubCell"/>
</dbReference>
<feature type="transmembrane region" description="Helical" evidence="12">
    <location>
        <begin position="533"/>
        <end position="556"/>
    </location>
</feature>
<feature type="transmembrane region" description="Helical" evidence="12">
    <location>
        <begin position="635"/>
        <end position="653"/>
    </location>
</feature>
<dbReference type="InterPro" id="IPR011701">
    <property type="entry name" value="MFS"/>
</dbReference>
<reference evidence="14" key="1">
    <citation type="submission" date="2018-08" db="EMBL/GenBank/DDBJ databases">
        <authorList>
            <person name="Guldener U."/>
        </authorList>
    </citation>
    <scope>NUCLEOTIDE SEQUENCE</scope>
    <source>
        <strain evidence="14">UB2</strain>
    </source>
</reference>
<evidence type="ECO:0000256" key="10">
    <source>
        <dbReference type="ARBA" id="ARBA00079488"/>
    </source>
</evidence>
<evidence type="ECO:0000256" key="5">
    <source>
        <dbReference type="ARBA" id="ARBA00022692"/>
    </source>
</evidence>
<dbReference type="SUPFAM" id="SSF103473">
    <property type="entry name" value="MFS general substrate transporter"/>
    <property type="match status" value="1"/>
</dbReference>
<dbReference type="Gene3D" id="1.20.1250.20">
    <property type="entry name" value="MFS general substrate transporter like domains"/>
    <property type="match status" value="1"/>
</dbReference>
<feature type="transmembrane region" description="Helical" evidence="12">
    <location>
        <begin position="562"/>
        <end position="583"/>
    </location>
</feature>
<dbReference type="GO" id="GO:0022857">
    <property type="term" value="F:transmembrane transporter activity"/>
    <property type="evidence" value="ECO:0007669"/>
    <property type="project" value="InterPro"/>
</dbReference>
<dbReference type="PROSITE" id="PS50850">
    <property type="entry name" value="MFS"/>
    <property type="match status" value="1"/>
</dbReference>
<accession>A0A8H8TS04</accession>
<comment type="caution">
    <text evidence="14">The sequence shown here is derived from an EMBL/GenBank/DDBJ whole genome shotgun (WGS) entry which is preliminary data.</text>
</comment>
<evidence type="ECO:0000313" key="15">
    <source>
        <dbReference type="Proteomes" id="UP000658997"/>
    </source>
</evidence>
<feature type="transmembrane region" description="Helical" evidence="12">
    <location>
        <begin position="800"/>
        <end position="822"/>
    </location>
</feature>
<keyword evidence="3" id="KW-0813">Transport</keyword>
<evidence type="ECO:0000256" key="11">
    <source>
        <dbReference type="SAM" id="MobiDB-lite"/>
    </source>
</evidence>
<evidence type="ECO:0000256" key="3">
    <source>
        <dbReference type="ARBA" id="ARBA00022448"/>
    </source>
</evidence>
<dbReference type="Proteomes" id="UP000658997">
    <property type="component" value="Unassembled WGS sequence"/>
</dbReference>
<protein>
    <recommendedName>
        <fullName evidence="9">MFS-type efflux pump MMF1</fullName>
    </recommendedName>
    <alternativeName>
        <fullName evidence="10">Mannosylerythritol lipids (MELs) biosynthesis cluster protein MMF1</fullName>
    </alternativeName>
</protein>
<gene>
    <name evidence="14" type="ORF">UBRO2_03526</name>
</gene>
<evidence type="ECO:0000256" key="1">
    <source>
        <dbReference type="ARBA" id="ARBA00004651"/>
    </source>
</evidence>
<feature type="domain" description="Major facilitator superfamily (MFS) profile" evidence="13">
    <location>
        <begin position="409"/>
        <end position="899"/>
    </location>
</feature>
<feature type="region of interest" description="Disordered" evidence="11">
    <location>
        <begin position="349"/>
        <end position="389"/>
    </location>
</feature>
<evidence type="ECO:0000256" key="2">
    <source>
        <dbReference type="ARBA" id="ARBA00008335"/>
    </source>
</evidence>
<keyword evidence="5 12" id="KW-0812">Transmembrane</keyword>
<dbReference type="Pfam" id="PF07690">
    <property type="entry name" value="MFS_1"/>
    <property type="match status" value="1"/>
</dbReference>
<feature type="transmembrane region" description="Helical" evidence="12">
    <location>
        <begin position="738"/>
        <end position="756"/>
    </location>
</feature>
<dbReference type="InterPro" id="IPR036259">
    <property type="entry name" value="MFS_trans_sf"/>
</dbReference>
<dbReference type="EMBL" id="ULHB01000067">
    <property type="protein sequence ID" value="SYW80258.1"/>
    <property type="molecule type" value="Genomic_DNA"/>
</dbReference>
<feature type="transmembrane region" description="Helical" evidence="12">
    <location>
        <begin position="475"/>
        <end position="498"/>
    </location>
</feature>
<organism evidence="14 15">
    <name type="scientific">Ustilago bromivora</name>
    <dbReference type="NCBI Taxonomy" id="307758"/>
    <lineage>
        <taxon>Eukaryota</taxon>
        <taxon>Fungi</taxon>
        <taxon>Dikarya</taxon>
        <taxon>Basidiomycota</taxon>
        <taxon>Ustilaginomycotina</taxon>
        <taxon>Ustilaginomycetes</taxon>
        <taxon>Ustilaginales</taxon>
        <taxon>Ustilaginaceae</taxon>
        <taxon>Ustilago</taxon>
    </lineage>
</organism>
<feature type="compositionally biased region" description="Basic and acidic residues" evidence="11">
    <location>
        <begin position="906"/>
        <end position="921"/>
    </location>
</feature>
<evidence type="ECO:0000256" key="12">
    <source>
        <dbReference type="SAM" id="Phobius"/>
    </source>
</evidence>
<dbReference type="FunFam" id="1.20.1250.20:FF:000484">
    <property type="entry name" value="MFS general substrate transporter"/>
    <property type="match status" value="1"/>
</dbReference>
<evidence type="ECO:0000256" key="8">
    <source>
        <dbReference type="ARBA" id="ARBA00023180"/>
    </source>
</evidence>
<dbReference type="PANTHER" id="PTHR23501:SF102">
    <property type="entry name" value="DRUG TRANSPORTER, PUTATIVE (AFU_ORTHOLOGUE AFUA_3G08530)-RELATED"/>
    <property type="match status" value="1"/>
</dbReference>
<dbReference type="AlphaFoldDB" id="A0A8H8TS04"/>
<feature type="compositionally biased region" description="Polar residues" evidence="11">
    <location>
        <begin position="351"/>
        <end position="362"/>
    </location>
</feature>
<dbReference type="PRINTS" id="PR01036">
    <property type="entry name" value="TCRTETB"/>
</dbReference>
<feature type="compositionally biased region" description="Polar residues" evidence="11">
    <location>
        <begin position="39"/>
        <end position="53"/>
    </location>
</feature>
<evidence type="ECO:0000256" key="6">
    <source>
        <dbReference type="ARBA" id="ARBA00022989"/>
    </source>
</evidence>
<keyword evidence="15" id="KW-1185">Reference proteome</keyword>
<feature type="transmembrane region" description="Helical" evidence="12">
    <location>
        <begin position="673"/>
        <end position="692"/>
    </location>
</feature>
<keyword evidence="7 12" id="KW-0472">Membrane</keyword>
<name>A0A8H8TS04_9BASI</name>
<sequence>MGTSLQPQGSAATPSVFRARVPSSVWTAPRHYSSSSSSEANARSPTQMRSSAQPFHFPPLPSRQTLDRIIDIYQQDAWLFAEINGCALSDVAVLLDSASSAESEYMTARALLSATIAIGLLLLSAIPSGISASSTFKGMDDLLRSQAQLELPRLDDPLWMSIITRLYADCARGLVAQGRLGIGSIRSSPAPSAHLSARAHPRMSVGPSRLARLPVTIERQCIRMPFPRRVEAGDPTTSPMPHSLDQTEAHILQRRGLPVIEDLDNSMSLLVKEQERERAFLAAHEGIRNSSMMLSHFDDRSFDMVDSHQMQEVSPSTLARQEAADIQVAAIEGAQVGAALTDHSPVAETRFSPTRTHTSAATSDADGKSARSDKVGEQPAAVEATKGQGSSHWLQKDQVVLPYNNMKIVMPGVCLIVGLAALDQTIVSTALPLISQRLDGNPGQYSWVGSAYLLASTSLIPLYGRLSDLTGRKPLLYAATVIFLIGSALCGAAQNMAWLDAARGVQGIGGGGVISLVNIIIGDIVSLEDRGKYSGWIGGVWGIASVIGPLLGGAFTDTGPTGWRWCFFINLPLGAIALAIISFSLNLNPRPKLSFREACAEFDFIGLILIVVSVILVLLGFNYAETKAWNVPETIALLVVGGVLMIVFMTWEFKTNKKPIVPPRLVTTRTTSLLLISVLLHAFAFFAATYYLPVYFQAIFGASALMSGVYMLPYALITSIFSSVTGIGITKFRAYRPFLWAGWVIMVIGYSLMATLNASSSQARQEAFIGVAGCGTGFLFQTPLVGLMAAMPHGDLSTTVAAMSLVRSLGGTMGIAVSGAVFNTQSRSRLAVIPGFQQSMVETESGGQDLTGLRNIQPPELSREIIKAYADGLQVVWIVLAPMVGAGFLAVLGVKGYSLRRDIKQTTQTQKDEVVDPEIPKAEPTAEVENKEPTRH</sequence>
<dbReference type="CDD" id="cd17502">
    <property type="entry name" value="MFS_Azr1_MDR_like"/>
    <property type="match status" value="1"/>
</dbReference>
<keyword evidence="6 12" id="KW-1133">Transmembrane helix</keyword>
<evidence type="ECO:0000256" key="7">
    <source>
        <dbReference type="ARBA" id="ARBA00023136"/>
    </source>
</evidence>
<comment type="subcellular location">
    <subcellularLocation>
        <location evidence="1">Cell membrane</location>
        <topology evidence="1">Multi-pass membrane protein</topology>
    </subcellularLocation>
</comment>
<feature type="compositionally biased region" description="Basic and acidic residues" evidence="11">
    <location>
        <begin position="365"/>
        <end position="376"/>
    </location>
</feature>
<feature type="transmembrane region" description="Helical" evidence="12">
    <location>
        <begin position="604"/>
        <end position="623"/>
    </location>
</feature>
<feature type="transmembrane region" description="Helical" evidence="12">
    <location>
        <begin position="768"/>
        <end position="788"/>
    </location>
</feature>
<comment type="similarity">
    <text evidence="2">Belongs to the major facilitator superfamily.</text>
</comment>
<evidence type="ECO:0000256" key="9">
    <source>
        <dbReference type="ARBA" id="ARBA00070111"/>
    </source>
</evidence>